<protein>
    <recommendedName>
        <fullName evidence="4">Alpha-amylase</fullName>
    </recommendedName>
</protein>
<dbReference type="Proteomes" id="UP000254072">
    <property type="component" value="Unassembled WGS sequence"/>
</dbReference>
<gene>
    <name evidence="2" type="ORF">NCTC11157_01556</name>
</gene>
<dbReference type="GeneID" id="91082737"/>
<evidence type="ECO:0008006" key="4">
    <source>
        <dbReference type="Google" id="ProtNLM"/>
    </source>
</evidence>
<organism evidence="2 3">
    <name type="scientific">Prevotella disiens</name>
    <dbReference type="NCBI Taxonomy" id="28130"/>
    <lineage>
        <taxon>Bacteria</taxon>
        <taxon>Pseudomonadati</taxon>
        <taxon>Bacteroidota</taxon>
        <taxon>Bacteroidia</taxon>
        <taxon>Bacteroidales</taxon>
        <taxon>Prevotellaceae</taxon>
        <taxon>Prevotella</taxon>
    </lineage>
</organism>
<evidence type="ECO:0000313" key="3">
    <source>
        <dbReference type="Proteomes" id="UP000254072"/>
    </source>
</evidence>
<sequence length="213" mass="24213">MMRIFHKIPMLLIVLCAQVNIMMAQEAKPEKVPVVWGTYEGEATTELFDRTTGTKTPSGKKHMTIEISKGERLFTVLTLKDVTIGQYEFAAIPFKDCYLLPNNNKWHIEAYNNLDDEVATKDKQHTVLLSGSIDEKESLVDKEGNLKLSFFLSFKEDSHIQYVFKGKKKKLNPAGIDHVNAYKKTPEVFDLQGRRVSKIGKGVYIVNGKKVVF</sequence>
<dbReference type="AlphaFoldDB" id="A0A379DZR0"/>
<keyword evidence="1" id="KW-0732">Signal</keyword>
<evidence type="ECO:0000313" key="2">
    <source>
        <dbReference type="EMBL" id="SUB85819.1"/>
    </source>
</evidence>
<feature type="chain" id="PRO_5016846581" description="Alpha-amylase" evidence="1">
    <location>
        <begin position="25"/>
        <end position="213"/>
    </location>
</feature>
<dbReference type="RefSeq" id="WP_021669040.1">
    <property type="nucleotide sequence ID" value="NZ_UGTL01000001.1"/>
</dbReference>
<proteinExistence type="predicted"/>
<dbReference type="OrthoDB" id="1082449at2"/>
<name>A0A379DZR0_9BACT</name>
<evidence type="ECO:0000256" key="1">
    <source>
        <dbReference type="SAM" id="SignalP"/>
    </source>
</evidence>
<dbReference type="EMBL" id="UGTL01000001">
    <property type="protein sequence ID" value="SUB85819.1"/>
    <property type="molecule type" value="Genomic_DNA"/>
</dbReference>
<accession>A0A379DZR0</accession>
<feature type="signal peptide" evidence="1">
    <location>
        <begin position="1"/>
        <end position="24"/>
    </location>
</feature>
<reference evidence="2 3" key="1">
    <citation type="submission" date="2018-06" db="EMBL/GenBank/DDBJ databases">
        <authorList>
            <consortium name="Pathogen Informatics"/>
            <person name="Doyle S."/>
        </authorList>
    </citation>
    <scope>NUCLEOTIDE SEQUENCE [LARGE SCALE GENOMIC DNA]</scope>
    <source>
        <strain evidence="2 3">NCTC11157</strain>
    </source>
</reference>